<sequence>MWRSDNNKAKQATVVAGLSFYTGARTIEICSLYIEDLEVTQSDEALFISMPLRFSKDYSVTMIRFPITRYGSIDFNNLDEMNFSFKLQPIPVARGSNRGSAYWGLIRRGAAAAIHPFSLNLVGKVIGDLVASSLLCGHQTTNLGDLFRREIAKVEQEMAILFKLVVGEEVDENTANADWAIQRIDELRGFFARTERSIFV</sequence>
<keyword evidence="2" id="KW-1185">Reference proteome</keyword>
<name>A0ABN7SSJ0_OIKDI</name>
<evidence type="ECO:0000313" key="1">
    <source>
        <dbReference type="EMBL" id="CAG5101464.1"/>
    </source>
</evidence>
<reference evidence="1 2" key="1">
    <citation type="submission" date="2021-04" db="EMBL/GenBank/DDBJ databases">
        <authorList>
            <person name="Bliznina A."/>
        </authorList>
    </citation>
    <scope>NUCLEOTIDE SEQUENCE [LARGE SCALE GENOMIC DNA]</scope>
</reference>
<gene>
    <name evidence="1" type="ORF">OKIOD_LOCUS8672</name>
</gene>
<evidence type="ECO:0000313" key="2">
    <source>
        <dbReference type="Proteomes" id="UP001158576"/>
    </source>
</evidence>
<organism evidence="1 2">
    <name type="scientific">Oikopleura dioica</name>
    <name type="common">Tunicate</name>
    <dbReference type="NCBI Taxonomy" id="34765"/>
    <lineage>
        <taxon>Eukaryota</taxon>
        <taxon>Metazoa</taxon>
        <taxon>Chordata</taxon>
        <taxon>Tunicata</taxon>
        <taxon>Appendicularia</taxon>
        <taxon>Copelata</taxon>
        <taxon>Oikopleuridae</taxon>
        <taxon>Oikopleura</taxon>
    </lineage>
</organism>
<protein>
    <submittedName>
        <fullName evidence="1">Oidioi.mRNA.OKI2018_I69.YSR.g17114.t1.cds</fullName>
    </submittedName>
</protein>
<dbReference type="Proteomes" id="UP001158576">
    <property type="component" value="Chromosome YSR"/>
</dbReference>
<dbReference type="EMBL" id="OU015570">
    <property type="protein sequence ID" value="CAG5101464.1"/>
    <property type="molecule type" value="Genomic_DNA"/>
</dbReference>
<proteinExistence type="predicted"/>
<accession>A0ABN7SSJ0</accession>